<dbReference type="InterPro" id="IPR006638">
    <property type="entry name" value="Elp3/MiaA/NifB-like_rSAM"/>
</dbReference>
<dbReference type="Pfam" id="PF19864">
    <property type="entry name" value="Radical_SAM_N2"/>
    <property type="match status" value="1"/>
</dbReference>
<dbReference type="PANTHER" id="PTHR42731:SF1">
    <property type="entry name" value="RADICAL SAM DOMAIN PROTEIN"/>
    <property type="match status" value="1"/>
</dbReference>
<dbReference type="CDD" id="cd01335">
    <property type="entry name" value="Radical_SAM"/>
    <property type="match status" value="1"/>
</dbReference>
<dbReference type="eggNOG" id="COG1032">
    <property type="taxonomic scope" value="Bacteria"/>
</dbReference>
<gene>
    <name evidence="3" type="ORF">Theth_1976</name>
</gene>
<dbReference type="GO" id="GO:0003824">
    <property type="term" value="F:catalytic activity"/>
    <property type="evidence" value="ECO:0007669"/>
    <property type="project" value="InterPro"/>
</dbReference>
<dbReference type="InterPro" id="IPR007197">
    <property type="entry name" value="rSAM"/>
</dbReference>
<dbReference type="PROSITE" id="PS51332">
    <property type="entry name" value="B12_BINDING"/>
    <property type="match status" value="1"/>
</dbReference>
<dbReference type="InterPro" id="IPR045784">
    <property type="entry name" value="Radical_SAM_N2"/>
</dbReference>
<dbReference type="GO" id="GO:0046872">
    <property type="term" value="F:metal ion binding"/>
    <property type="evidence" value="ECO:0007669"/>
    <property type="project" value="InterPro"/>
</dbReference>
<dbReference type="PANTHER" id="PTHR42731">
    <property type="entry name" value="SLL1084 PROTEIN"/>
    <property type="match status" value="1"/>
</dbReference>
<dbReference type="HOGENOM" id="CLU_011543_3_2_0"/>
<dbReference type="Pfam" id="PF04055">
    <property type="entry name" value="Radical_SAM"/>
    <property type="match status" value="1"/>
</dbReference>
<proteinExistence type="predicted"/>
<organism evidence="3 4">
    <name type="scientific">Pseudothermotoga thermarum DSM 5069</name>
    <dbReference type="NCBI Taxonomy" id="688269"/>
    <lineage>
        <taxon>Bacteria</taxon>
        <taxon>Thermotogati</taxon>
        <taxon>Thermotogota</taxon>
        <taxon>Thermotogae</taxon>
        <taxon>Thermotogales</taxon>
        <taxon>Thermotogaceae</taxon>
        <taxon>Pseudothermotoga</taxon>
    </lineage>
</organism>
<accession>F7YWM9</accession>
<dbReference type="SFLD" id="SFLDG01082">
    <property type="entry name" value="B12-binding_domain_containing"/>
    <property type="match status" value="1"/>
</dbReference>
<dbReference type="SMART" id="SM00729">
    <property type="entry name" value="Elp3"/>
    <property type="match status" value="1"/>
</dbReference>
<dbReference type="Gene3D" id="3.80.30.20">
    <property type="entry name" value="tm_1862 like domain"/>
    <property type="match status" value="1"/>
</dbReference>
<protein>
    <submittedName>
        <fullName evidence="3">Radical SAM domain protein</fullName>
    </submittedName>
</protein>
<dbReference type="InterPro" id="IPR023862">
    <property type="entry name" value="CHP03960_rSAM"/>
</dbReference>
<evidence type="ECO:0000259" key="2">
    <source>
        <dbReference type="PROSITE" id="PS51918"/>
    </source>
</evidence>
<sequence length="594" mass="68282" precursor="true">MILEFLNKHLLDVEKPSRYIGGEYNQVLKDPGKVKLRFVLAFPDVYEIGMSNLGLMILYRVLNKMEEVWCERTFLPWKDMYDLMKQKKIPLFTLESKTFVKNCDVVGISLQYELSYTNVLHLLDLAQIPIRSFERRESDPLVIAGGPCTLNPEVMAEVFDAMVIGEGEEVIRQIANVLIEMKGASRFEKLKALSQLEGLYVPMFYEPTIPPKPKYDWVYPKIFKRTVQDLNEHILDEFRIVPHCQTVHDRIVVEIMRGCNRGCRFCQAGIFYRPVREKFKAETVDEAMKALFCTGYEELALLSLSTADHSKIVDILTNLNEKLQKLNISLSIPSTRLDAFGVEIAKLITIARRTGLTFAPEAGTQRLRNVINKNVTQEDYLNALKAAKEAGWDRIKLYFMVGLPTETDEDLEGIVEMVNIAKKIGFSKINVSVASFVPKPHTPFQFAKQMDLEYFDHVKKVLSKLKRIASLNIHDPRMSLVEGLLSRGDRKIFNVVFDAFKNGAIFDNWEGMFNFEIWVKAIESSQIDLKMYMSERELYELLPWDHIQVVSKEFLISEYLRALRGEVTPDCRWSYCSGCGICNGALRNILEVTV</sequence>
<dbReference type="AlphaFoldDB" id="F7YWM9"/>
<dbReference type="EMBL" id="CP002351">
    <property type="protein sequence ID" value="AEH52016.1"/>
    <property type="molecule type" value="Genomic_DNA"/>
</dbReference>
<dbReference type="KEGG" id="tta:Theth_1976"/>
<dbReference type="Gene3D" id="3.40.50.280">
    <property type="entry name" value="Cobalamin-binding domain"/>
    <property type="match status" value="1"/>
</dbReference>
<dbReference type="InterPro" id="IPR006158">
    <property type="entry name" value="Cobalamin-bd"/>
</dbReference>
<dbReference type="Proteomes" id="UP000006804">
    <property type="component" value="Chromosome"/>
</dbReference>
<dbReference type="GO" id="GO:0051536">
    <property type="term" value="F:iron-sulfur cluster binding"/>
    <property type="evidence" value="ECO:0007669"/>
    <property type="project" value="InterPro"/>
</dbReference>
<name>F7YWM9_9THEM</name>
<dbReference type="GO" id="GO:0031419">
    <property type="term" value="F:cobalamin binding"/>
    <property type="evidence" value="ECO:0007669"/>
    <property type="project" value="InterPro"/>
</dbReference>
<evidence type="ECO:0000313" key="4">
    <source>
        <dbReference type="Proteomes" id="UP000006804"/>
    </source>
</evidence>
<evidence type="ECO:0000313" key="3">
    <source>
        <dbReference type="EMBL" id="AEH52016.1"/>
    </source>
</evidence>
<dbReference type="InterPro" id="IPR058240">
    <property type="entry name" value="rSAM_sf"/>
</dbReference>
<dbReference type="SUPFAM" id="SSF102114">
    <property type="entry name" value="Radical SAM enzymes"/>
    <property type="match status" value="1"/>
</dbReference>
<dbReference type="STRING" id="688269.Theth_1976"/>
<reference evidence="3 4" key="1">
    <citation type="submission" date="2010-11" db="EMBL/GenBank/DDBJ databases">
        <title>The complete genome of Thermotoga thermarum DSM 5069.</title>
        <authorList>
            <consortium name="US DOE Joint Genome Institute (JGI-PGF)"/>
            <person name="Lucas S."/>
            <person name="Copeland A."/>
            <person name="Lapidus A."/>
            <person name="Bruce D."/>
            <person name="Goodwin L."/>
            <person name="Pitluck S."/>
            <person name="Kyrpides N."/>
            <person name="Mavromatis K."/>
            <person name="Ivanova N."/>
            <person name="Zeytun A."/>
            <person name="Brettin T."/>
            <person name="Detter J.C."/>
            <person name="Tapia R."/>
            <person name="Han C."/>
            <person name="Land M."/>
            <person name="Hauser L."/>
            <person name="Markowitz V."/>
            <person name="Cheng J.-F."/>
            <person name="Hugenholtz P."/>
            <person name="Woyke T."/>
            <person name="Wu D."/>
            <person name="Spring S."/>
            <person name="Schroeder M."/>
            <person name="Brambilla E."/>
            <person name="Klenk H.-P."/>
            <person name="Eisen J.A."/>
        </authorList>
    </citation>
    <scope>NUCLEOTIDE SEQUENCE [LARGE SCALE GENOMIC DNA]</scope>
    <source>
        <strain evidence="3 4">DSM 5069</strain>
    </source>
</reference>
<feature type="domain" description="Radical SAM core" evidence="2">
    <location>
        <begin position="245"/>
        <end position="477"/>
    </location>
</feature>
<feature type="domain" description="B12-binding" evidence="1">
    <location>
        <begin position="35"/>
        <end position="185"/>
    </location>
</feature>
<dbReference type="RefSeq" id="WP_013933223.1">
    <property type="nucleotide sequence ID" value="NC_015707.1"/>
</dbReference>
<dbReference type="NCBIfam" id="TIGR03960">
    <property type="entry name" value="rSAM_fuse_unch"/>
    <property type="match status" value="1"/>
</dbReference>
<evidence type="ECO:0000259" key="1">
    <source>
        <dbReference type="PROSITE" id="PS51332"/>
    </source>
</evidence>
<dbReference type="PROSITE" id="PS51918">
    <property type="entry name" value="RADICAL_SAM"/>
    <property type="match status" value="1"/>
</dbReference>
<dbReference type="PATRIC" id="fig|688269.3.peg.2037"/>
<dbReference type="SFLD" id="SFLDS00029">
    <property type="entry name" value="Radical_SAM"/>
    <property type="match status" value="1"/>
</dbReference>
<keyword evidence="4" id="KW-1185">Reference proteome</keyword>
<dbReference type="InterPro" id="IPR023404">
    <property type="entry name" value="rSAM_horseshoe"/>
</dbReference>
<dbReference type="OrthoDB" id="9806827at2"/>